<dbReference type="Proteomes" id="UP000095286">
    <property type="component" value="Unplaced"/>
</dbReference>
<name>A0AC35U1M9_9BILA</name>
<evidence type="ECO:0000313" key="2">
    <source>
        <dbReference type="WBParaSite" id="RSKR_0000647100.1"/>
    </source>
</evidence>
<reference evidence="2" key="1">
    <citation type="submission" date="2016-11" db="UniProtKB">
        <authorList>
            <consortium name="WormBaseParasite"/>
        </authorList>
    </citation>
    <scope>IDENTIFICATION</scope>
    <source>
        <strain evidence="2">KR3021</strain>
    </source>
</reference>
<organism evidence="1 2">
    <name type="scientific">Rhabditophanes sp. KR3021</name>
    <dbReference type="NCBI Taxonomy" id="114890"/>
    <lineage>
        <taxon>Eukaryota</taxon>
        <taxon>Metazoa</taxon>
        <taxon>Ecdysozoa</taxon>
        <taxon>Nematoda</taxon>
        <taxon>Chromadorea</taxon>
        <taxon>Rhabditida</taxon>
        <taxon>Tylenchina</taxon>
        <taxon>Panagrolaimomorpha</taxon>
        <taxon>Strongyloidoidea</taxon>
        <taxon>Alloionematidae</taxon>
        <taxon>Rhabditophanes</taxon>
    </lineage>
</organism>
<evidence type="ECO:0000313" key="1">
    <source>
        <dbReference type="Proteomes" id="UP000095286"/>
    </source>
</evidence>
<accession>A0AC35U1M9</accession>
<proteinExistence type="predicted"/>
<dbReference type="WBParaSite" id="RSKR_0000647100.1">
    <property type="protein sequence ID" value="RSKR_0000647100.1"/>
    <property type="gene ID" value="RSKR_0000647100"/>
</dbReference>
<protein>
    <submittedName>
        <fullName evidence="2">RGS domain-containing protein</fullName>
    </submittedName>
</protein>
<sequence>MTRGLTPTTVLLQLRDFNVLIKTSYSIGIFDLSYSNFALSVQSKFKSNYFGLIFKNEFSGSKECYVFSLDLNLANHASHAKLSKLFGFNCEIDQDGSRKCDRFATEVKDVIGNANFYKSVFIDDVKPIDKRLESLPIDDDEITLFDSCKRKVTVSPKYESTSKEGNASKSSHDCCTFDDFIVNHDVSSTINEEECELPPFSEAILDKDLMAKFMIFLKLNHCSENLSFFQDVSHYRKVESDFERANIGEDFIKKYFCQESENVVNVGDHIKIIIVSYGEQNNFPTDLFDVAHHQIAEMLKFDLWPRFVKSEVQRNENLISMIKNCTTENSKPQRSSLHRFRLTLFKRKRDKEPKNTLISTPKKKETAEDRRLSLGIESQVKE</sequence>